<name>A0ABR7GBZ4_9FIRM</name>
<keyword evidence="2" id="KW-1185">Reference proteome</keyword>
<protein>
    <submittedName>
        <fullName evidence="1">Uncharacterized protein</fullName>
    </submittedName>
</protein>
<sequence length="75" mass="8412">MVHIYDGSSGQMLQGLGEALTVPLRCYDGQLYAVSICVLLTAKQTTINWRIPERVLASFKVRAIYDKPMLAQVRL</sequence>
<evidence type="ECO:0000313" key="1">
    <source>
        <dbReference type="EMBL" id="MBC5684415.1"/>
    </source>
</evidence>
<dbReference type="EMBL" id="JACOPE010000001">
    <property type="protein sequence ID" value="MBC5684415.1"/>
    <property type="molecule type" value="Genomic_DNA"/>
</dbReference>
<reference evidence="1 2" key="1">
    <citation type="submission" date="2020-08" db="EMBL/GenBank/DDBJ databases">
        <title>Genome public.</title>
        <authorList>
            <person name="Liu C."/>
            <person name="Sun Q."/>
        </authorList>
    </citation>
    <scope>NUCLEOTIDE SEQUENCE [LARGE SCALE GENOMIC DNA]</scope>
    <source>
        <strain evidence="1 2">NSJ-13</strain>
    </source>
</reference>
<gene>
    <name evidence="1" type="ORF">H8S40_12875</name>
</gene>
<accession>A0ABR7GBZ4</accession>
<comment type="caution">
    <text evidence="1">The sequence shown here is derived from an EMBL/GenBank/DDBJ whole genome shotgun (WGS) entry which is preliminary data.</text>
</comment>
<evidence type="ECO:0000313" key="2">
    <source>
        <dbReference type="Proteomes" id="UP000631576"/>
    </source>
</evidence>
<organism evidence="1 2">
    <name type="scientific">Ruminococcus hominis</name>
    <dbReference type="NCBI Taxonomy" id="2763065"/>
    <lineage>
        <taxon>Bacteria</taxon>
        <taxon>Bacillati</taxon>
        <taxon>Bacillota</taxon>
        <taxon>Clostridia</taxon>
        <taxon>Eubacteriales</taxon>
        <taxon>Oscillospiraceae</taxon>
        <taxon>Ruminococcus</taxon>
    </lineage>
</organism>
<proteinExistence type="predicted"/>
<dbReference type="RefSeq" id="WP_186865381.1">
    <property type="nucleotide sequence ID" value="NZ_JACOPE010000001.1"/>
</dbReference>
<dbReference type="Proteomes" id="UP000631576">
    <property type="component" value="Unassembled WGS sequence"/>
</dbReference>